<evidence type="ECO:0000313" key="3">
    <source>
        <dbReference type="Proteomes" id="UP000322873"/>
    </source>
</evidence>
<dbReference type="Proteomes" id="UP000322873">
    <property type="component" value="Unassembled WGS sequence"/>
</dbReference>
<dbReference type="VEuPathDB" id="FungiDB:MFRU_040g00190"/>
<evidence type="ECO:0000259" key="1">
    <source>
        <dbReference type="PROSITE" id="PS50127"/>
    </source>
</evidence>
<protein>
    <recommendedName>
        <fullName evidence="1">UBC core domain-containing protein</fullName>
    </recommendedName>
</protein>
<dbReference type="PANTHER" id="PTHR24068">
    <property type="entry name" value="UBIQUITIN-CONJUGATING ENZYME E2"/>
    <property type="match status" value="1"/>
</dbReference>
<gene>
    <name evidence="2" type="ORF">EYC84_010489</name>
</gene>
<accession>A0A5M9JCY6</accession>
<comment type="caution">
    <text evidence="2">The sequence shown here is derived from an EMBL/GenBank/DDBJ whole genome shotgun (WGS) entry which is preliminary data.</text>
</comment>
<feature type="domain" description="UBC core" evidence="1">
    <location>
        <begin position="74"/>
        <end position="217"/>
    </location>
</feature>
<dbReference type="AlphaFoldDB" id="A0A5M9JCY6"/>
<dbReference type="EMBL" id="VICG01000011">
    <property type="protein sequence ID" value="KAA8567478.1"/>
    <property type="molecule type" value="Genomic_DNA"/>
</dbReference>
<dbReference type="InterPro" id="IPR000608">
    <property type="entry name" value="UBC"/>
</dbReference>
<evidence type="ECO:0000313" key="2">
    <source>
        <dbReference type="EMBL" id="KAA8567478.1"/>
    </source>
</evidence>
<dbReference type="SMART" id="SM00212">
    <property type="entry name" value="UBCc"/>
    <property type="match status" value="1"/>
</dbReference>
<dbReference type="PROSITE" id="PS50127">
    <property type="entry name" value="UBC_2"/>
    <property type="match status" value="1"/>
</dbReference>
<name>A0A5M9JCY6_MONFR</name>
<dbReference type="SUPFAM" id="SSF54495">
    <property type="entry name" value="UBC-like"/>
    <property type="match status" value="1"/>
</dbReference>
<dbReference type="InterPro" id="IPR016135">
    <property type="entry name" value="UBQ-conjugating_enzyme/RWD"/>
</dbReference>
<dbReference type="Gene3D" id="3.10.110.10">
    <property type="entry name" value="Ubiquitin Conjugating Enzyme"/>
    <property type="match status" value="1"/>
</dbReference>
<sequence>MPRNDKGRTPDWSDVEVKAVRLITSHQKNFVELLNKFRSWNFFPYIKIISTSTSILNTSPSPTNLPWRVSAVKMAARRIAKELKEVTENPIPGINTSLLKEDDLHEWRVEMEGGGLFILSVNLPKDYPFKPPVVNFVTRIYHPNVTYDEKGSICVDELKQDKWKPSGKITAILGAIRNLLIHPNPDDPLENAIAEKCKTDPEGFAQDARENTNKGGGGECCKIPERKRYEVIIDDVMNDSSFTSETHDIGVQGP</sequence>
<dbReference type="Pfam" id="PF00179">
    <property type="entry name" value="UQ_con"/>
    <property type="match status" value="1"/>
</dbReference>
<organism evidence="2 3">
    <name type="scientific">Monilinia fructicola</name>
    <name type="common">Brown rot fungus</name>
    <name type="synonym">Ciboria fructicola</name>
    <dbReference type="NCBI Taxonomy" id="38448"/>
    <lineage>
        <taxon>Eukaryota</taxon>
        <taxon>Fungi</taxon>
        <taxon>Dikarya</taxon>
        <taxon>Ascomycota</taxon>
        <taxon>Pezizomycotina</taxon>
        <taxon>Leotiomycetes</taxon>
        <taxon>Helotiales</taxon>
        <taxon>Sclerotiniaceae</taxon>
        <taxon>Monilinia</taxon>
    </lineage>
</organism>
<keyword evidence="3" id="KW-1185">Reference proteome</keyword>
<reference evidence="2 3" key="1">
    <citation type="submission" date="2019-06" db="EMBL/GenBank/DDBJ databases">
        <title>Genome Sequence of the Brown Rot Fungal Pathogen Monilinia fructicola.</title>
        <authorList>
            <person name="De Miccolis Angelini R.M."/>
            <person name="Landi L."/>
            <person name="Abate D."/>
            <person name="Pollastro S."/>
            <person name="Romanazzi G."/>
            <person name="Faretra F."/>
        </authorList>
    </citation>
    <scope>NUCLEOTIDE SEQUENCE [LARGE SCALE GENOMIC DNA]</scope>
    <source>
        <strain evidence="2 3">Mfrc123</strain>
    </source>
</reference>
<proteinExistence type="predicted"/>